<keyword evidence="2" id="KW-0413">Isomerase</keyword>
<accession>A0ABZ2L6W0</accession>
<dbReference type="Gene3D" id="3.90.226.10">
    <property type="entry name" value="2-enoyl-CoA Hydratase, Chain A, domain 1"/>
    <property type="match status" value="1"/>
</dbReference>
<dbReference type="NCBIfam" id="TIGR02280">
    <property type="entry name" value="PaaB1"/>
    <property type="match status" value="1"/>
</dbReference>
<dbReference type="Gene3D" id="1.10.12.10">
    <property type="entry name" value="Lyase 2-enoyl-coa Hydratase, Chain A, domain 2"/>
    <property type="match status" value="1"/>
</dbReference>
<dbReference type="InterPro" id="IPR011968">
    <property type="entry name" value="PaaB1"/>
</dbReference>
<sequence>MESELLVDRREGWMVLTLNRPERLNALNEKLHRLLAEALEEAAHESCRAVLLTGTGRAFCAGEDVGGLALAAAEFQRSGALPPDLGVTVEAHYNPLIRRIRRLRKPVVCAVNGVAAGAGANIALACDIVLAARSAKFVQAFASIGLVPDSGGTFFLPRLIGEARARALALLGEPLPAETAQAWGLIWQVVDDGALRGEAEKLAARLAKGPTLSLAWIKEALNASSANDLDAQLDLERNLQSLAGRTPDYREGVLAFLEKRPANFTGRAS</sequence>
<dbReference type="SUPFAM" id="SSF52096">
    <property type="entry name" value="ClpP/crotonase"/>
    <property type="match status" value="1"/>
</dbReference>
<dbReference type="InterPro" id="IPR029045">
    <property type="entry name" value="ClpP/crotonase-like_dom_sf"/>
</dbReference>
<dbReference type="GO" id="GO:0016853">
    <property type="term" value="F:isomerase activity"/>
    <property type="evidence" value="ECO:0007669"/>
    <property type="project" value="UniProtKB-KW"/>
</dbReference>
<evidence type="ECO:0000313" key="3">
    <source>
        <dbReference type="Proteomes" id="UP001374803"/>
    </source>
</evidence>
<dbReference type="EMBL" id="CP089983">
    <property type="protein sequence ID" value="WXB06666.1"/>
    <property type="molecule type" value="Genomic_DNA"/>
</dbReference>
<dbReference type="RefSeq" id="WP_394836322.1">
    <property type="nucleotide sequence ID" value="NZ_CP089929.1"/>
</dbReference>
<dbReference type="Proteomes" id="UP001374803">
    <property type="component" value="Chromosome"/>
</dbReference>
<dbReference type="EC" id="5.3.3.18" evidence="2"/>
<reference evidence="2" key="1">
    <citation type="submission" date="2021-12" db="EMBL/GenBank/DDBJ databases">
        <title>Discovery of the Pendulisporaceae a myxobacterial family with distinct sporulation behavior and unique specialized metabolism.</title>
        <authorList>
            <person name="Garcia R."/>
            <person name="Popoff A."/>
            <person name="Bader C.D."/>
            <person name="Loehr J."/>
            <person name="Walesch S."/>
            <person name="Walt C."/>
            <person name="Boldt J."/>
            <person name="Bunk B."/>
            <person name="Haeckl F.J.F.P.J."/>
            <person name="Gunesch A.P."/>
            <person name="Birkelbach J."/>
            <person name="Nuebel U."/>
            <person name="Pietschmann T."/>
            <person name="Bach T."/>
            <person name="Mueller R."/>
        </authorList>
    </citation>
    <scope>NUCLEOTIDE SEQUENCE</scope>
    <source>
        <strain evidence="2">MSr11367</strain>
    </source>
</reference>
<comment type="similarity">
    <text evidence="1">Belongs to the enoyl-CoA hydratase/isomerase family.</text>
</comment>
<dbReference type="Pfam" id="PF00378">
    <property type="entry name" value="ECH_1"/>
    <property type="match status" value="1"/>
</dbReference>
<keyword evidence="3" id="KW-1185">Reference proteome</keyword>
<gene>
    <name evidence="2" type="primary">paaG</name>
    <name evidence="2" type="ORF">LVJ94_05390</name>
</gene>
<dbReference type="CDD" id="cd06558">
    <property type="entry name" value="crotonase-like"/>
    <property type="match status" value="1"/>
</dbReference>
<evidence type="ECO:0000313" key="2">
    <source>
        <dbReference type="EMBL" id="WXB06666.1"/>
    </source>
</evidence>
<dbReference type="PANTHER" id="PTHR43459">
    <property type="entry name" value="ENOYL-COA HYDRATASE"/>
    <property type="match status" value="1"/>
</dbReference>
<evidence type="ECO:0000256" key="1">
    <source>
        <dbReference type="ARBA" id="ARBA00005254"/>
    </source>
</evidence>
<dbReference type="InterPro" id="IPR014748">
    <property type="entry name" value="Enoyl-CoA_hydra_C"/>
</dbReference>
<dbReference type="PANTHER" id="PTHR43459:SF1">
    <property type="entry name" value="EG:BACN32G11.4 PROTEIN"/>
    <property type="match status" value="1"/>
</dbReference>
<dbReference type="InterPro" id="IPR001753">
    <property type="entry name" value="Enoyl-CoA_hydra/iso"/>
</dbReference>
<name>A0ABZ2L6W0_9BACT</name>
<organism evidence="2 3">
    <name type="scientific">Pendulispora rubella</name>
    <dbReference type="NCBI Taxonomy" id="2741070"/>
    <lineage>
        <taxon>Bacteria</taxon>
        <taxon>Pseudomonadati</taxon>
        <taxon>Myxococcota</taxon>
        <taxon>Myxococcia</taxon>
        <taxon>Myxococcales</taxon>
        <taxon>Sorangiineae</taxon>
        <taxon>Pendulisporaceae</taxon>
        <taxon>Pendulispora</taxon>
    </lineage>
</organism>
<protein>
    <submittedName>
        <fullName evidence="2">2-(1,2-epoxy-1,2-dihydrophenyl)acetyl-CoA isomerase PaaG</fullName>
        <ecNumber evidence="2">5.3.3.18</ecNumber>
    </submittedName>
</protein>
<proteinExistence type="inferred from homology"/>